<dbReference type="Proteomes" id="UP000239757">
    <property type="component" value="Unassembled WGS sequence"/>
</dbReference>
<evidence type="ECO:0000313" key="2">
    <source>
        <dbReference type="EMBL" id="PPS15610.1"/>
    </source>
</evidence>
<keyword evidence="1" id="KW-0812">Transmembrane</keyword>
<dbReference type="AlphaFoldDB" id="A0A2P5YJ33"/>
<keyword evidence="1" id="KW-0472">Membrane</keyword>
<sequence>MTVRHRRVHQHTQGTWAWGNCQPRPNSKFANHIGKIKEHGRAPWPCVPKSINTLHYSSSSSPKIPNPSRSKSTRPLYHAHAPLPTPFLTLILLFLVYHVIFTRKESHCPCFEEKEKPTLMTWEQSNFASDGLVHQFNVPEFGTALGLYTEEFMEENELQALNRHIHHSPSRCWNALTLGAASYNPSRSKASALPPSLRKVREHWHRQHSRPLLSMVYVALAHHGPYFLHCPRIQHQTERHKKGVISIGPYETRLA</sequence>
<name>A0A2P5YJ33_GOSBA</name>
<organism evidence="2 3">
    <name type="scientific">Gossypium barbadense</name>
    <name type="common">Sea Island cotton</name>
    <name type="synonym">Hibiscus barbadensis</name>
    <dbReference type="NCBI Taxonomy" id="3634"/>
    <lineage>
        <taxon>Eukaryota</taxon>
        <taxon>Viridiplantae</taxon>
        <taxon>Streptophyta</taxon>
        <taxon>Embryophyta</taxon>
        <taxon>Tracheophyta</taxon>
        <taxon>Spermatophyta</taxon>
        <taxon>Magnoliopsida</taxon>
        <taxon>eudicotyledons</taxon>
        <taxon>Gunneridae</taxon>
        <taxon>Pentapetalae</taxon>
        <taxon>rosids</taxon>
        <taxon>malvids</taxon>
        <taxon>Malvales</taxon>
        <taxon>Malvaceae</taxon>
        <taxon>Malvoideae</taxon>
        <taxon>Gossypium</taxon>
    </lineage>
</organism>
<accession>A0A2P5YJ33</accession>
<gene>
    <name evidence="2" type="ORF">GOBAR_AA04968</name>
</gene>
<evidence type="ECO:0000313" key="3">
    <source>
        <dbReference type="Proteomes" id="UP000239757"/>
    </source>
</evidence>
<dbReference type="EMBL" id="KZ663131">
    <property type="protein sequence ID" value="PPS15610.1"/>
    <property type="molecule type" value="Genomic_DNA"/>
</dbReference>
<keyword evidence="1" id="KW-1133">Transmembrane helix</keyword>
<reference evidence="2 3" key="1">
    <citation type="submission" date="2015-01" db="EMBL/GenBank/DDBJ databases">
        <title>Genome of allotetraploid Gossypium barbadense reveals genomic plasticity and fiber elongation in cotton evolution.</title>
        <authorList>
            <person name="Chen X."/>
            <person name="Liu X."/>
            <person name="Zhao B."/>
            <person name="Zheng H."/>
            <person name="Hu Y."/>
            <person name="Lu G."/>
            <person name="Yang C."/>
            <person name="Chen J."/>
            <person name="Shan C."/>
            <person name="Zhang L."/>
            <person name="Zhou Y."/>
            <person name="Wang L."/>
            <person name="Guo W."/>
            <person name="Bai Y."/>
            <person name="Ruan J."/>
            <person name="Shangguan X."/>
            <person name="Mao Y."/>
            <person name="Jiang J."/>
            <person name="Zhu Y."/>
            <person name="Lei J."/>
            <person name="Kang H."/>
            <person name="Chen S."/>
            <person name="He X."/>
            <person name="Wang R."/>
            <person name="Wang Y."/>
            <person name="Chen J."/>
            <person name="Wang L."/>
            <person name="Yu S."/>
            <person name="Wang B."/>
            <person name="Wei J."/>
            <person name="Song S."/>
            <person name="Lu X."/>
            <person name="Gao Z."/>
            <person name="Gu W."/>
            <person name="Deng X."/>
            <person name="Ma D."/>
            <person name="Wang S."/>
            <person name="Liang W."/>
            <person name="Fang L."/>
            <person name="Cai C."/>
            <person name="Zhu X."/>
            <person name="Zhou B."/>
            <person name="Zhang Y."/>
            <person name="Chen Z."/>
            <person name="Xu S."/>
            <person name="Zhu R."/>
            <person name="Wang S."/>
            <person name="Zhang T."/>
            <person name="Zhao G."/>
        </authorList>
    </citation>
    <scope>NUCLEOTIDE SEQUENCE [LARGE SCALE GENOMIC DNA]</scope>
    <source>
        <strain evidence="3">cv. Xinhai21</strain>
        <tissue evidence="2">Leaf</tissue>
    </source>
</reference>
<protein>
    <submittedName>
        <fullName evidence="2">Uncharacterized protein</fullName>
    </submittedName>
</protein>
<feature type="transmembrane region" description="Helical" evidence="1">
    <location>
        <begin position="79"/>
        <end position="100"/>
    </location>
</feature>
<evidence type="ECO:0000256" key="1">
    <source>
        <dbReference type="SAM" id="Phobius"/>
    </source>
</evidence>
<proteinExistence type="predicted"/>